<evidence type="ECO:0000313" key="2">
    <source>
        <dbReference type="Proteomes" id="UP001500843"/>
    </source>
</evidence>
<gene>
    <name evidence="1" type="ORF">GCM10023198_34620</name>
</gene>
<comment type="caution">
    <text evidence="1">The sequence shown here is derived from an EMBL/GenBank/DDBJ whole genome shotgun (WGS) entry which is preliminary data.</text>
</comment>
<organism evidence="1 2">
    <name type="scientific">Promicromonospora umidemergens</name>
    <dbReference type="NCBI Taxonomy" id="629679"/>
    <lineage>
        <taxon>Bacteria</taxon>
        <taxon>Bacillati</taxon>
        <taxon>Actinomycetota</taxon>
        <taxon>Actinomycetes</taxon>
        <taxon>Micrococcales</taxon>
        <taxon>Promicromonosporaceae</taxon>
        <taxon>Promicromonospora</taxon>
    </lineage>
</organism>
<evidence type="ECO:0000313" key="1">
    <source>
        <dbReference type="EMBL" id="GAA4708940.1"/>
    </source>
</evidence>
<protein>
    <submittedName>
        <fullName evidence="1">Uncharacterized protein</fullName>
    </submittedName>
</protein>
<dbReference type="Proteomes" id="UP001500843">
    <property type="component" value="Unassembled WGS sequence"/>
</dbReference>
<keyword evidence="2" id="KW-1185">Reference proteome</keyword>
<reference evidence="2" key="1">
    <citation type="journal article" date="2019" name="Int. J. Syst. Evol. Microbiol.">
        <title>The Global Catalogue of Microorganisms (GCM) 10K type strain sequencing project: providing services to taxonomists for standard genome sequencing and annotation.</title>
        <authorList>
            <consortium name="The Broad Institute Genomics Platform"/>
            <consortium name="The Broad Institute Genome Sequencing Center for Infectious Disease"/>
            <person name="Wu L."/>
            <person name="Ma J."/>
        </authorList>
    </citation>
    <scope>NUCLEOTIDE SEQUENCE [LARGE SCALE GENOMIC DNA]</scope>
    <source>
        <strain evidence="2">JCM 17975</strain>
    </source>
</reference>
<dbReference type="EMBL" id="BAABHM010000015">
    <property type="protein sequence ID" value="GAA4708940.1"/>
    <property type="molecule type" value="Genomic_DNA"/>
</dbReference>
<accession>A0ABP8XL15</accession>
<proteinExistence type="predicted"/>
<sequence length="75" mass="8318">MSIALETDAGVGIVQDTLMRVLGGCACWEQSIRWTGRSSPDSLLALQPTSRLAWERYSRGLTVELEVGDRVDHAW</sequence>
<name>A0ABP8XL15_9MICO</name>